<keyword evidence="2" id="KW-1185">Reference proteome</keyword>
<reference evidence="1" key="1">
    <citation type="submission" date="2021-06" db="EMBL/GenBank/DDBJ databases">
        <authorList>
            <person name="Kallberg Y."/>
            <person name="Tangrot J."/>
            <person name="Rosling A."/>
        </authorList>
    </citation>
    <scope>NUCLEOTIDE SEQUENCE</scope>
    <source>
        <strain evidence="1">MA461A</strain>
    </source>
</reference>
<dbReference type="EMBL" id="CAJVQC010011949">
    <property type="protein sequence ID" value="CAG8633094.1"/>
    <property type="molecule type" value="Genomic_DNA"/>
</dbReference>
<evidence type="ECO:0000313" key="2">
    <source>
        <dbReference type="Proteomes" id="UP000789920"/>
    </source>
</evidence>
<name>A0ACA9N7C8_9GLOM</name>
<feature type="non-terminal residue" evidence="1">
    <location>
        <position position="41"/>
    </location>
</feature>
<accession>A0ACA9N7C8</accession>
<organism evidence="1 2">
    <name type="scientific">Racocetra persica</name>
    <dbReference type="NCBI Taxonomy" id="160502"/>
    <lineage>
        <taxon>Eukaryota</taxon>
        <taxon>Fungi</taxon>
        <taxon>Fungi incertae sedis</taxon>
        <taxon>Mucoromycota</taxon>
        <taxon>Glomeromycotina</taxon>
        <taxon>Glomeromycetes</taxon>
        <taxon>Diversisporales</taxon>
        <taxon>Gigasporaceae</taxon>
        <taxon>Racocetra</taxon>
    </lineage>
</organism>
<protein>
    <submittedName>
        <fullName evidence="1">14750_t:CDS:1</fullName>
    </submittedName>
</protein>
<evidence type="ECO:0000313" key="1">
    <source>
        <dbReference type="EMBL" id="CAG8633094.1"/>
    </source>
</evidence>
<dbReference type="Proteomes" id="UP000789920">
    <property type="component" value="Unassembled WGS sequence"/>
</dbReference>
<sequence length="41" mass="4752">MNEYDSSTSDVEVTTDKAIELKEILVIKFIEKSETFLNKEN</sequence>
<comment type="caution">
    <text evidence="1">The sequence shown here is derived from an EMBL/GenBank/DDBJ whole genome shotgun (WGS) entry which is preliminary data.</text>
</comment>
<gene>
    <name evidence="1" type="ORF">RPERSI_LOCUS7194</name>
</gene>
<proteinExistence type="predicted"/>